<dbReference type="GO" id="GO:0016020">
    <property type="term" value="C:membrane"/>
    <property type="evidence" value="ECO:0007669"/>
    <property type="project" value="UniProtKB-SubCell"/>
</dbReference>
<sequence>MKDSLRQAAVIVFLLATVIVNALANIIPFNGLNTGQISNDYPTLFTPAGYVFAIWGLIYLLLLVYVVYQALAPQKDNPRLRAAGGWFVLSCIANMAWLFCWHYLQFPLSMLAMLVLLGSLIMAYVRLEIGRSPAPLSEQLLARAPFSIYLGWISVATIANAAILLTSLKWDGLGLAPQIWTLIVLGVAVILGGLASFLRHDGLYGLVLMWAFAGIAVRQAADPLVSGAAWTALGAVLVLVVAGSLRWLRRPTAR</sequence>
<dbReference type="EMBL" id="DF967972">
    <property type="protein sequence ID" value="GAP13507.1"/>
    <property type="molecule type" value="Genomic_DNA"/>
</dbReference>
<dbReference type="InterPro" id="IPR038330">
    <property type="entry name" value="TspO/MBR-related_sf"/>
</dbReference>
<feature type="transmembrane region" description="Helical" evidence="6">
    <location>
        <begin position="83"/>
        <end position="104"/>
    </location>
</feature>
<organism evidence="7">
    <name type="scientific">Longilinea arvoryzae</name>
    <dbReference type="NCBI Taxonomy" id="360412"/>
    <lineage>
        <taxon>Bacteria</taxon>
        <taxon>Bacillati</taxon>
        <taxon>Chloroflexota</taxon>
        <taxon>Anaerolineae</taxon>
        <taxon>Anaerolineales</taxon>
        <taxon>Anaerolineaceae</taxon>
        <taxon>Longilinea</taxon>
    </lineage>
</organism>
<dbReference type="STRING" id="360412.LARV_01261"/>
<feature type="transmembrane region" description="Helical" evidence="6">
    <location>
        <begin position="227"/>
        <end position="248"/>
    </location>
</feature>
<evidence type="ECO:0000256" key="2">
    <source>
        <dbReference type="ARBA" id="ARBA00007524"/>
    </source>
</evidence>
<dbReference type="AlphaFoldDB" id="A0A0S7BG15"/>
<feature type="transmembrane region" description="Helical" evidence="6">
    <location>
        <begin position="148"/>
        <end position="167"/>
    </location>
</feature>
<reference evidence="7" key="1">
    <citation type="submission" date="2015-07" db="EMBL/GenBank/DDBJ databases">
        <title>Draft Genome Sequences of Anaerolinea thermolimosa IMO-1, Bellilinea caldifistulae GOMI-1, Leptolinea tardivitalis YMTK-2, Levilinea saccharolytica KIBI-1,Longilinea arvoryzae KOME-1, Previously Described as Members of the Anaerolineaceae (Chloroflexi).</title>
        <authorList>
            <person name="Sekiguchi Y."/>
            <person name="Ohashi A."/>
            <person name="Matsuura N."/>
            <person name="Tourlousse M.D."/>
        </authorList>
    </citation>
    <scope>NUCLEOTIDE SEQUENCE [LARGE SCALE GENOMIC DNA]</scope>
    <source>
        <strain evidence="7">KOME-1</strain>
    </source>
</reference>
<gene>
    <name evidence="7" type="ORF">LARV_01261</name>
</gene>
<dbReference type="PANTHER" id="PTHR33802">
    <property type="entry name" value="SI:CH211-161H7.5-RELATED"/>
    <property type="match status" value="1"/>
</dbReference>
<dbReference type="InterPro" id="IPR004307">
    <property type="entry name" value="TspO_MBR"/>
</dbReference>
<dbReference type="Pfam" id="PF03073">
    <property type="entry name" value="TspO_MBR"/>
    <property type="match status" value="1"/>
</dbReference>
<keyword evidence="4 6" id="KW-1133">Transmembrane helix</keyword>
<evidence type="ECO:0000256" key="3">
    <source>
        <dbReference type="ARBA" id="ARBA00022692"/>
    </source>
</evidence>
<evidence type="ECO:0000313" key="7">
    <source>
        <dbReference type="EMBL" id="GAP13507.1"/>
    </source>
</evidence>
<dbReference type="Gene3D" id="1.20.1260.100">
    <property type="entry name" value="TspO/MBR protein"/>
    <property type="match status" value="1"/>
</dbReference>
<feature type="transmembrane region" description="Helical" evidence="6">
    <location>
        <begin position="110"/>
        <end position="127"/>
    </location>
</feature>
<keyword evidence="5 6" id="KW-0472">Membrane</keyword>
<name>A0A0S7BG15_9CHLR</name>
<dbReference type="RefSeq" id="WP_075072840.1">
    <property type="nucleotide sequence ID" value="NZ_DF967972.1"/>
</dbReference>
<keyword evidence="3 6" id="KW-0812">Transmembrane</keyword>
<comment type="subcellular location">
    <subcellularLocation>
        <location evidence="1">Membrane</location>
        <topology evidence="1">Multi-pass membrane protein</topology>
    </subcellularLocation>
</comment>
<dbReference type="PANTHER" id="PTHR33802:SF1">
    <property type="entry name" value="XK-RELATED PROTEIN"/>
    <property type="match status" value="1"/>
</dbReference>
<evidence type="ECO:0000256" key="5">
    <source>
        <dbReference type="ARBA" id="ARBA00023136"/>
    </source>
</evidence>
<keyword evidence="8" id="KW-1185">Reference proteome</keyword>
<proteinExistence type="inferred from homology"/>
<evidence type="ECO:0000256" key="6">
    <source>
        <dbReference type="SAM" id="Phobius"/>
    </source>
</evidence>
<accession>A0A0S7BG15</accession>
<evidence type="ECO:0000256" key="1">
    <source>
        <dbReference type="ARBA" id="ARBA00004141"/>
    </source>
</evidence>
<dbReference type="Proteomes" id="UP000055060">
    <property type="component" value="Unassembled WGS sequence"/>
</dbReference>
<feature type="transmembrane region" description="Helical" evidence="6">
    <location>
        <begin position="179"/>
        <end position="198"/>
    </location>
</feature>
<feature type="transmembrane region" description="Helical" evidence="6">
    <location>
        <begin position="48"/>
        <end position="71"/>
    </location>
</feature>
<comment type="similarity">
    <text evidence="2">Belongs to the TspO/BZRP family.</text>
</comment>
<dbReference type="OrthoDB" id="5189031at2"/>
<evidence type="ECO:0000313" key="8">
    <source>
        <dbReference type="Proteomes" id="UP000055060"/>
    </source>
</evidence>
<evidence type="ECO:0000256" key="4">
    <source>
        <dbReference type="ARBA" id="ARBA00022989"/>
    </source>
</evidence>
<protein>
    <submittedName>
        <fullName evidence="7">TspO and MBR related protein</fullName>
    </submittedName>
</protein>
<feature type="transmembrane region" description="Helical" evidence="6">
    <location>
        <begin position="203"/>
        <end position="221"/>
    </location>
</feature>